<protein>
    <recommendedName>
        <fullName evidence="2">HNH nuclease domain-containing protein</fullName>
    </recommendedName>
</protein>
<organism evidence="3">
    <name type="scientific">Mycobacterium riyadhense</name>
    <dbReference type="NCBI Taxonomy" id="486698"/>
    <lineage>
        <taxon>Bacteria</taxon>
        <taxon>Bacillati</taxon>
        <taxon>Actinomycetota</taxon>
        <taxon>Actinomycetes</taxon>
        <taxon>Mycobacteriales</taxon>
        <taxon>Mycobacteriaceae</taxon>
        <taxon>Mycobacterium</taxon>
    </lineage>
</organism>
<evidence type="ECO:0000259" key="2">
    <source>
        <dbReference type="SMART" id="SM00507"/>
    </source>
</evidence>
<name>A0A653ENF7_9MYCO</name>
<dbReference type="EMBL" id="LR589090">
    <property type="protein sequence ID" value="VTO99053.1"/>
    <property type="molecule type" value="Genomic_DNA"/>
</dbReference>
<evidence type="ECO:0000313" key="3">
    <source>
        <dbReference type="EMBL" id="VTO99053.1"/>
    </source>
</evidence>
<accession>A0A653ENF7</accession>
<reference evidence="3" key="1">
    <citation type="submission" date="2019-05" db="EMBL/GenBank/DDBJ databases">
        <authorList>
            <person name="Naeem R."/>
            <person name="Antony C."/>
            <person name="Guan Q."/>
        </authorList>
    </citation>
    <scope>NUCLEOTIDE SEQUENCE</scope>
    <source>
        <strain evidence="3">2</strain>
    </source>
</reference>
<gene>
    <name evidence="3" type="ORF">BIN_B_02846</name>
</gene>
<feature type="compositionally biased region" description="Basic residues" evidence="1">
    <location>
        <begin position="438"/>
        <end position="459"/>
    </location>
</feature>
<feature type="domain" description="HNH nuclease" evidence="2">
    <location>
        <begin position="331"/>
        <end position="388"/>
    </location>
</feature>
<feature type="region of interest" description="Disordered" evidence="1">
    <location>
        <begin position="428"/>
        <end position="460"/>
    </location>
</feature>
<sequence>MSDPLINIESVFEDLQGLGSAALVGVVESTHRQESMLVARRMAAVAALLRNRRAAAERAEQRDGYAGIDGFDQTKAEVAAAMNVSPLAASYLVLYAETLDVRLPHLAALLAAGHTDWRTVRLIIGRTELVDEQLIAQLDESLAARIGTWQGWSRQRIINAVDAAVRAVDPDAARERQATAEADRHIGVNALGNGMAEVYGTVPAAAATAFDRRLSQLAGQVCAGDPRTMDQLRADAVGALAEGRTLGCGCARPECPARCADDRDGGGVRVVINVVAGEQTVYGTGTAPGYLEGYGVIDAEQVRDLVATAALHVIDPYTSPVAALRYQPSAALERAVRCRDLTCRFPGCGRPAMVCDLDHTIPFNHADPAAGGLTVLENLKCLCRQHHRLKTFGGWRDTQCADGAVIWTSPSGRRYRTSPAGVDLFGLGRRPPCTPPKPNRRGRSQQRASRIARARKHNREQRPINEYRRWLEQARKQEIADRRFRNHMRDMLFLFKGTPSTSPFCTWVNESPRARRTPTGLDTRQANAGTPTRRSALLTVTRGQAQLDPTALSVCAMLLPAVCTFWPWALACS</sequence>
<dbReference type="InterPro" id="IPR003615">
    <property type="entry name" value="HNH_nuc"/>
</dbReference>
<dbReference type="AlphaFoldDB" id="A0A653ENF7"/>
<proteinExistence type="predicted"/>
<dbReference type="InterPro" id="IPR003870">
    <property type="entry name" value="DUF222"/>
</dbReference>
<evidence type="ECO:0000256" key="1">
    <source>
        <dbReference type="SAM" id="MobiDB-lite"/>
    </source>
</evidence>
<dbReference type="SMART" id="SM00507">
    <property type="entry name" value="HNHc"/>
    <property type="match status" value="1"/>
</dbReference>
<dbReference type="Pfam" id="PF02720">
    <property type="entry name" value="DUF222"/>
    <property type="match status" value="1"/>
</dbReference>
<dbReference type="CDD" id="cd00085">
    <property type="entry name" value="HNHc"/>
    <property type="match status" value="1"/>
</dbReference>